<keyword evidence="5 13" id="KW-0378">Hydrolase</keyword>
<evidence type="ECO:0000256" key="12">
    <source>
        <dbReference type="PIRSR" id="PIRSR627057-2"/>
    </source>
</evidence>
<keyword evidence="7 12" id="KW-0862">Zinc</keyword>
<evidence type="ECO:0000256" key="5">
    <source>
        <dbReference type="ARBA" id="ARBA00022801"/>
    </source>
</evidence>
<dbReference type="InterPro" id="IPR001915">
    <property type="entry name" value="Peptidase_M48"/>
</dbReference>
<dbReference type="InterPro" id="IPR027057">
    <property type="entry name" value="CAXX_Prtase_1"/>
</dbReference>
<evidence type="ECO:0000256" key="1">
    <source>
        <dbReference type="ARBA" id="ARBA00004477"/>
    </source>
</evidence>
<dbReference type="FunFam" id="3.30.2010.10:FF:000002">
    <property type="entry name" value="CAAX prenyl protease"/>
    <property type="match status" value="1"/>
</dbReference>
<dbReference type="GO" id="GO:0046872">
    <property type="term" value="F:metal ion binding"/>
    <property type="evidence" value="ECO:0007669"/>
    <property type="project" value="UniProtKB-KW"/>
</dbReference>
<evidence type="ECO:0000313" key="18">
    <source>
        <dbReference type="Proteomes" id="UP000335538"/>
    </source>
</evidence>
<dbReference type="Gene3D" id="3.30.2010.10">
    <property type="entry name" value="Metalloproteases ('zincins'), catalytic domain"/>
    <property type="match status" value="1"/>
</dbReference>
<evidence type="ECO:0000256" key="8">
    <source>
        <dbReference type="ARBA" id="ARBA00022989"/>
    </source>
</evidence>
<dbReference type="EC" id="3.4.24.-" evidence="17"/>
<feature type="domain" description="CAAX prenyl protease 1 N-terminal" evidence="16">
    <location>
        <begin position="24"/>
        <end position="202"/>
    </location>
</feature>
<accession>A0A5E5B5V6</accession>
<evidence type="ECO:0000256" key="10">
    <source>
        <dbReference type="ARBA" id="ARBA00023136"/>
    </source>
</evidence>
<dbReference type="CDD" id="cd07343">
    <property type="entry name" value="M48A_Zmpste24p_like"/>
    <property type="match status" value="1"/>
</dbReference>
<evidence type="ECO:0000256" key="9">
    <source>
        <dbReference type="ARBA" id="ARBA00023049"/>
    </source>
</evidence>
<evidence type="ECO:0000256" key="2">
    <source>
        <dbReference type="ARBA" id="ARBA00022670"/>
    </source>
</evidence>
<feature type="domain" description="Peptidase M48" evidence="15">
    <location>
        <begin position="206"/>
        <end position="414"/>
    </location>
</feature>
<dbReference type="GO" id="GO:0004222">
    <property type="term" value="F:metalloendopeptidase activity"/>
    <property type="evidence" value="ECO:0007669"/>
    <property type="project" value="InterPro"/>
</dbReference>
<feature type="transmembrane region" description="Helical" evidence="14">
    <location>
        <begin position="328"/>
        <end position="348"/>
    </location>
</feature>
<dbReference type="Proteomes" id="UP000335538">
    <property type="component" value="Unassembled WGS sequence"/>
</dbReference>
<feature type="transmembrane region" description="Helical" evidence="14">
    <location>
        <begin position="172"/>
        <end position="192"/>
    </location>
</feature>
<feature type="binding site" evidence="12">
    <location>
        <position position="279"/>
    </location>
    <ligand>
        <name>Zn(2+)</name>
        <dbReference type="ChEBI" id="CHEBI:29105"/>
        <note>catalytic</note>
    </ligand>
</feature>
<dbReference type="RefSeq" id="WP_150809708.1">
    <property type="nucleotide sequence ID" value="NZ_CABPSR010000006.1"/>
</dbReference>
<keyword evidence="4 12" id="KW-0479">Metal-binding</keyword>
<feature type="active site" evidence="11">
    <location>
        <position position="276"/>
    </location>
</feature>
<keyword evidence="6" id="KW-0256">Endoplasmic reticulum</keyword>
<keyword evidence="2 13" id="KW-0645">Protease</keyword>
<evidence type="ECO:0000256" key="7">
    <source>
        <dbReference type="ARBA" id="ARBA00022833"/>
    </source>
</evidence>
<name>A0A5E5B5V6_9BURK</name>
<evidence type="ECO:0000313" key="17">
    <source>
        <dbReference type="EMBL" id="VVE80537.1"/>
    </source>
</evidence>
<dbReference type="PANTHER" id="PTHR10120">
    <property type="entry name" value="CAAX PRENYL PROTEASE 1"/>
    <property type="match status" value="1"/>
</dbReference>
<feature type="transmembrane region" description="Helical" evidence="14">
    <location>
        <begin position="289"/>
        <end position="308"/>
    </location>
</feature>
<dbReference type="AlphaFoldDB" id="A0A5E5B5V6"/>
<dbReference type="EMBL" id="CABPSR010000006">
    <property type="protein sequence ID" value="VVE80537.1"/>
    <property type="molecule type" value="Genomic_DNA"/>
</dbReference>
<feature type="transmembrane region" description="Helical" evidence="14">
    <location>
        <begin position="66"/>
        <end position="85"/>
    </location>
</feature>
<keyword evidence="8 14" id="KW-1133">Transmembrane helix</keyword>
<evidence type="ECO:0000256" key="11">
    <source>
        <dbReference type="PIRSR" id="PIRSR627057-1"/>
    </source>
</evidence>
<feature type="transmembrane region" description="Helical" evidence="14">
    <location>
        <begin position="97"/>
        <end position="118"/>
    </location>
</feature>
<evidence type="ECO:0000259" key="15">
    <source>
        <dbReference type="Pfam" id="PF01435"/>
    </source>
</evidence>
<dbReference type="Pfam" id="PF16491">
    <property type="entry name" value="Peptidase_M48_N"/>
    <property type="match status" value="1"/>
</dbReference>
<keyword evidence="9 13" id="KW-0482">Metalloprotease</keyword>
<feature type="binding site" evidence="12">
    <location>
        <position position="357"/>
    </location>
    <ligand>
        <name>Zn(2+)</name>
        <dbReference type="ChEBI" id="CHEBI:29105"/>
        <note>catalytic</note>
    </ligand>
</feature>
<gene>
    <name evidence="17" type="primary">htpX_1</name>
    <name evidence="17" type="ORF">PSP31121_02782</name>
</gene>
<comment type="cofactor">
    <cofactor evidence="12 13">
        <name>Zn(2+)</name>
        <dbReference type="ChEBI" id="CHEBI:29105"/>
    </cofactor>
    <text evidence="12 13">Binds 1 zinc ion per subunit.</text>
</comment>
<evidence type="ECO:0000256" key="3">
    <source>
        <dbReference type="ARBA" id="ARBA00022692"/>
    </source>
</evidence>
<comment type="subcellular location">
    <subcellularLocation>
        <location evidence="1">Endoplasmic reticulum membrane</location>
        <topology evidence="1">Multi-pass membrane protein</topology>
    </subcellularLocation>
</comment>
<proteinExistence type="inferred from homology"/>
<feature type="transmembrane region" description="Helical" evidence="14">
    <location>
        <begin position="6"/>
        <end position="22"/>
    </location>
</feature>
<organism evidence="17 18">
    <name type="scientific">Pandoraea sputorum</name>
    <dbReference type="NCBI Taxonomy" id="93222"/>
    <lineage>
        <taxon>Bacteria</taxon>
        <taxon>Pseudomonadati</taxon>
        <taxon>Pseudomonadota</taxon>
        <taxon>Betaproteobacteria</taxon>
        <taxon>Burkholderiales</taxon>
        <taxon>Burkholderiaceae</taxon>
        <taxon>Pandoraea</taxon>
    </lineage>
</organism>
<feature type="transmembrane region" description="Helical" evidence="14">
    <location>
        <begin position="139"/>
        <end position="166"/>
    </location>
</feature>
<feature type="active site" description="Proton donor" evidence="11">
    <location>
        <position position="361"/>
    </location>
</feature>
<dbReference type="InterPro" id="IPR032456">
    <property type="entry name" value="Peptidase_M48_N"/>
</dbReference>
<comment type="similarity">
    <text evidence="13">Belongs to the peptidase M48 family.</text>
</comment>
<dbReference type="Pfam" id="PF01435">
    <property type="entry name" value="Peptidase_M48"/>
    <property type="match status" value="1"/>
</dbReference>
<protein>
    <submittedName>
        <fullName evidence="17">Protease HtpX</fullName>
        <ecNumber evidence="17">3.4.24.-</ecNumber>
    </submittedName>
</protein>
<dbReference type="GO" id="GO:0071586">
    <property type="term" value="P:CAAX-box protein processing"/>
    <property type="evidence" value="ECO:0007669"/>
    <property type="project" value="InterPro"/>
</dbReference>
<evidence type="ECO:0000259" key="16">
    <source>
        <dbReference type="Pfam" id="PF16491"/>
    </source>
</evidence>
<keyword evidence="3 14" id="KW-0812">Transmembrane</keyword>
<reference evidence="17 18" key="1">
    <citation type="submission" date="2019-08" db="EMBL/GenBank/DDBJ databases">
        <authorList>
            <person name="Peeters C."/>
        </authorList>
    </citation>
    <scope>NUCLEOTIDE SEQUENCE [LARGE SCALE GENOMIC DNA]</scope>
    <source>
        <strain evidence="17 18">LMG 31121</strain>
    </source>
</reference>
<evidence type="ECO:0000256" key="13">
    <source>
        <dbReference type="RuleBase" id="RU003983"/>
    </source>
</evidence>
<sequence>MFTYLFVIFLLAMVMTKLWLAARQVRYVVAHRAAVPERFADTITLTDHQRAADYTVARTRLGMAEIFAQAVLLVAFTLLGGLNLLHIGISEWLGDGYVGQIALIAAVLLISGVVDLPFTYIRQFVIEQRFGFNRMSLGLFIADMVKGTAVGVALGLPLLFVVLWLMDRAGPLWWVYTWVVWVAFNLFVQFIFPRVIAPIFNKFEPLSDASLAQRIEGLMQRCGFAARGLFVMDGSKRSAHGNAYFSGFGRAKRIVFFDTLIERLSPAEIEAVLAHELGHFKRRHITKRLVVAFALSLAFLALLGWLIGRTWFYTELGVMPSMTGSNNALALVLFFLVLPVFGFFASPLNSLTSRKHEFEADAFAASQTQAGDLVNALVKLYQDNASTLTPDPVYTAFYYSHPPASQRIDRLLGRA</sequence>
<evidence type="ECO:0000256" key="6">
    <source>
        <dbReference type="ARBA" id="ARBA00022824"/>
    </source>
</evidence>
<evidence type="ECO:0000256" key="4">
    <source>
        <dbReference type="ARBA" id="ARBA00022723"/>
    </source>
</evidence>
<feature type="binding site" evidence="12">
    <location>
        <position position="275"/>
    </location>
    <ligand>
        <name>Zn(2+)</name>
        <dbReference type="ChEBI" id="CHEBI:29105"/>
        <note>catalytic</note>
    </ligand>
</feature>
<evidence type="ECO:0000256" key="14">
    <source>
        <dbReference type="SAM" id="Phobius"/>
    </source>
</evidence>
<keyword evidence="10 14" id="KW-0472">Membrane</keyword>